<dbReference type="AlphaFoldDB" id="A0A7K0FPB1"/>
<dbReference type="Proteomes" id="UP000462931">
    <property type="component" value="Unassembled WGS sequence"/>
</dbReference>
<sequence length="55" mass="6295">MEVAKVIMSSQWLKYSITQNGILQINGKVISIQYKTYKMMAGIKKQCKARTVLTK</sequence>
<comment type="caution">
    <text evidence="1">The sequence shown here is derived from an EMBL/GenBank/DDBJ whole genome shotgun (WGS) entry which is preliminary data.</text>
</comment>
<organism evidence="1 2">
    <name type="scientific">Pedobacter puniceum</name>
    <dbReference type="NCBI Taxonomy" id="2666136"/>
    <lineage>
        <taxon>Bacteria</taxon>
        <taxon>Pseudomonadati</taxon>
        <taxon>Bacteroidota</taxon>
        <taxon>Sphingobacteriia</taxon>
        <taxon>Sphingobacteriales</taxon>
        <taxon>Sphingobacteriaceae</taxon>
        <taxon>Pedobacter</taxon>
    </lineage>
</organism>
<accession>A0A7K0FPB1</accession>
<keyword evidence="2" id="KW-1185">Reference proteome</keyword>
<dbReference type="RefSeq" id="WP_154287246.1">
    <property type="nucleotide sequence ID" value="NZ_WKJI01000002.1"/>
</dbReference>
<name>A0A7K0FPB1_9SPHI</name>
<gene>
    <name evidence="1" type="ORF">GJJ64_07885</name>
</gene>
<protein>
    <submittedName>
        <fullName evidence="1">Uncharacterized protein</fullName>
    </submittedName>
</protein>
<evidence type="ECO:0000313" key="2">
    <source>
        <dbReference type="Proteomes" id="UP000462931"/>
    </source>
</evidence>
<proteinExistence type="predicted"/>
<dbReference type="EMBL" id="WKJI01000002">
    <property type="protein sequence ID" value="MRX47100.1"/>
    <property type="molecule type" value="Genomic_DNA"/>
</dbReference>
<evidence type="ECO:0000313" key="1">
    <source>
        <dbReference type="EMBL" id="MRX47100.1"/>
    </source>
</evidence>
<reference evidence="1 2" key="1">
    <citation type="submission" date="2019-11" db="EMBL/GenBank/DDBJ databases">
        <authorList>
            <person name="Cheng Q."/>
            <person name="Yang Z."/>
        </authorList>
    </citation>
    <scope>NUCLEOTIDE SEQUENCE [LARGE SCALE GENOMIC DNA]</scope>
    <source>
        <strain evidence="1 2">HX-22-1</strain>
    </source>
</reference>